<dbReference type="PANTHER" id="PTHR43133">
    <property type="entry name" value="RNA POLYMERASE ECF-TYPE SIGMA FACTO"/>
    <property type="match status" value="1"/>
</dbReference>
<dbReference type="Proteomes" id="UP000483035">
    <property type="component" value="Unassembled WGS sequence"/>
</dbReference>
<comment type="caution">
    <text evidence="8">The sequence shown here is derived from an EMBL/GenBank/DDBJ whole genome shotgun (WGS) entry which is preliminary data.</text>
</comment>
<gene>
    <name evidence="8" type="ORF">GR212_21435</name>
</gene>
<evidence type="ECO:0000256" key="1">
    <source>
        <dbReference type="ARBA" id="ARBA00010641"/>
    </source>
</evidence>
<dbReference type="AlphaFoldDB" id="A0A6L9U874"/>
<evidence type="ECO:0000259" key="6">
    <source>
        <dbReference type="Pfam" id="PF04542"/>
    </source>
</evidence>
<proteinExistence type="inferred from homology"/>
<feature type="domain" description="RNA polymerase sigma factor 70 region 4 type 2" evidence="7">
    <location>
        <begin position="112"/>
        <end position="154"/>
    </location>
</feature>
<dbReference type="RefSeq" id="WP_163989171.1">
    <property type="nucleotide sequence ID" value="NZ_WUEY01000010.1"/>
</dbReference>
<dbReference type="SUPFAM" id="SSF88946">
    <property type="entry name" value="Sigma2 domain of RNA polymerase sigma factors"/>
    <property type="match status" value="1"/>
</dbReference>
<dbReference type="NCBIfam" id="TIGR02937">
    <property type="entry name" value="sigma70-ECF"/>
    <property type="match status" value="1"/>
</dbReference>
<keyword evidence="4" id="KW-0238">DNA-binding</keyword>
<dbReference type="InterPro" id="IPR036388">
    <property type="entry name" value="WH-like_DNA-bd_sf"/>
</dbReference>
<evidence type="ECO:0000256" key="4">
    <source>
        <dbReference type="ARBA" id="ARBA00023125"/>
    </source>
</evidence>
<dbReference type="Gene3D" id="1.10.1740.10">
    <property type="match status" value="1"/>
</dbReference>
<dbReference type="Pfam" id="PF08281">
    <property type="entry name" value="Sigma70_r4_2"/>
    <property type="match status" value="1"/>
</dbReference>
<evidence type="ECO:0000256" key="5">
    <source>
        <dbReference type="ARBA" id="ARBA00023163"/>
    </source>
</evidence>
<accession>A0A6L9U874</accession>
<dbReference type="GO" id="GO:0003677">
    <property type="term" value="F:DNA binding"/>
    <property type="evidence" value="ECO:0007669"/>
    <property type="project" value="UniProtKB-KW"/>
</dbReference>
<dbReference type="EMBL" id="WUEY01000010">
    <property type="protein sequence ID" value="NEI72153.1"/>
    <property type="molecule type" value="Genomic_DNA"/>
</dbReference>
<keyword evidence="2" id="KW-0805">Transcription regulation</keyword>
<dbReference type="GO" id="GO:0006352">
    <property type="term" value="P:DNA-templated transcription initiation"/>
    <property type="evidence" value="ECO:0007669"/>
    <property type="project" value="InterPro"/>
</dbReference>
<reference evidence="8 9" key="1">
    <citation type="submission" date="2019-12" db="EMBL/GenBank/DDBJ databases">
        <title>Rhizobium genotypes associated with high levels of biological nitrogen fixation by grain legumes in a temperate-maritime cropping system.</title>
        <authorList>
            <person name="Maluk M."/>
            <person name="Francesc Ferrando Molina F."/>
            <person name="Lopez Del Egido L."/>
            <person name="Lafos M."/>
            <person name="Langarica-Fuentes A."/>
            <person name="Gebre Yohannes G."/>
            <person name="Young M.W."/>
            <person name="Martin P."/>
            <person name="Gantlett R."/>
            <person name="Kenicer G."/>
            <person name="Hawes C."/>
            <person name="Begg G.S."/>
            <person name="Quilliam R.S."/>
            <person name="Squire G.R."/>
            <person name="Poole P.S."/>
            <person name="Young P.W."/>
            <person name="Iannetta P.M."/>
            <person name="James E.K."/>
        </authorList>
    </citation>
    <scope>NUCLEOTIDE SEQUENCE [LARGE SCALE GENOMIC DNA]</scope>
    <source>
        <strain evidence="8 9">JHI1118</strain>
    </source>
</reference>
<sequence>MSWDLNGLFRRHAKEVVRFLCRRGMNRETAHDLTQDAFVRLLSYNGRSDRGQGNPRALLFHVARNLSIDFYRRERLVQYADLTDEEFLAIPDLSPSVETIVYDQQRLAITAAALAELPERTRLAFELHRLGDMTINEVAEQLELSSTRTWALIREAYHHIRQRLQAATD</sequence>
<comment type="similarity">
    <text evidence="1">Belongs to the sigma-70 factor family. ECF subfamily.</text>
</comment>
<dbReference type="InterPro" id="IPR039425">
    <property type="entry name" value="RNA_pol_sigma-70-like"/>
</dbReference>
<dbReference type="InterPro" id="IPR013324">
    <property type="entry name" value="RNA_pol_sigma_r3/r4-like"/>
</dbReference>
<protein>
    <submittedName>
        <fullName evidence="8">Sigma-70 family RNA polymerase sigma factor</fullName>
    </submittedName>
</protein>
<keyword evidence="3" id="KW-0731">Sigma factor</keyword>
<name>A0A6L9U874_9HYPH</name>
<dbReference type="SUPFAM" id="SSF88659">
    <property type="entry name" value="Sigma3 and sigma4 domains of RNA polymerase sigma factors"/>
    <property type="match status" value="1"/>
</dbReference>
<feature type="domain" description="RNA polymerase sigma-70 region 2" evidence="6">
    <location>
        <begin position="8"/>
        <end position="75"/>
    </location>
</feature>
<evidence type="ECO:0000313" key="9">
    <source>
        <dbReference type="Proteomes" id="UP000483035"/>
    </source>
</evidence>
<evidence type="ECO:0000259" key="7">
    <source>
        <dbReference type="Pfam" id="PF08281"/>
    </source>
</evidence>
<dbReference type="GO" id="GO:0016987">
    <property type="term" value="F:sigma factor activity"/>
    <property type="evidence" value="ECO:0007669"/>
    <property type="project" value="UniProtKB-KW"/>
</dbReference>
<dbReference type="InterPro" id="IPR007627">
    <property type="entry name" value="RNA_pol_sigma70_r2"/>
</dbReference>
<evidence type="ECO:0000256" key="2">
    <source>
        <dbReference type="ARBA" id="ARBA00023015"/>
    </source>
</evidence>
<dbReference type="InterPro" id="IPR014284">
    <property type="entry name" value="RNA_pol_sigma-70_dom"/>
</dbReference>
<organism evidence="8 9">
    <name type="scientific">Rhizobium lusitanum</name>
    <dbReference type="NCBI Taxonomy" id="293958"/>
    <lineage>
        <taxon>Bacteria</taxon>
        <taxon>Pseudomonadati</taxon>
        <taxon>Pseudomonadota</taxon>
        <taxon>Alphaproteobacteria</taxon>
        <taxon>Hyphomicrobiales</taxon>
        <taxon>Rhizobiaceae</taxon>
        <taxon>Rhizobium/Agrobacterium group</taxon>
        <taxon>Rhizobium</taxon>
    </lineage>
</organism>
<keyword evidence="5" id="KW-0804">Transcription</keyword>
<dbReference type="Pfam" id="PF04542">
    <property type="entry name" value="Sigma70_r2"/>
    <property type="match status" value="1"/>
</dbReference>
<dbReference type="InterPro" id="IPR013325">
    <property type="entry name" value="RNA_pol_sigma_r2"/>
</dbReference>
<evidence type="ECO:0000256" key="3">
    <source>
        <dbReference type="ARBA" id="ARBA00023082"/>
    </source>
</evidence>
<dbReference type="Gene3D" id="1.10.10.10">
    <property type="entry name" value="Winged helix-like DNA-binding domain superfamily/Winged helix DNA-binding domain"/>
    <property type="match status" value="1"/>
</dbReference>
<evidence type="ECO:0000313" key="8">
    <source>
        <dbReference type="EMBL" id="NEI72153.1"/>
    </source>
</evidence>
<dbReference type="PANTHER" id="PTHR43133:SF8">
    <property type="entry name" value="RNA POLYMERASE SIGMA FACTOR HI_1459-RELATED"/>
    <property type="match status" value="1"/>
</dbReference>
<dbReference type="InterPro" id="IPR013249">
    <property type="entry name" value="RNA_pol_sigma70_r4_t2"/>
</dbReference>